<evidence type="ECO:0000313" key="2">
    <source>
        <dbReference type="Proteomes" id="UP000186922"/>
    </source>
</evidence>
<protein>
    <submittedName>
        <fullName evidence="1">Uncharacterized protein</fullName>
    </submittedName>
</protein>
<keyword evidence="2" id="KW-1185">Reference proteome</keyword>
<sequence length="121" mass="14326">MVEHIRHRPDSRFVLRKSSQKTRNHYGSEYDAQLTKEQDFMNIEERPTSSQYLLWINHMARQSLDFPRLEKVRTVAKSDDWKRLQVKFTLPDRSKSGDNEADFSVLFLSSVKFALPQGKRP</sequence>
<dbReference type="Proteomes" id="UP000186922">
    <property type="component" value="Unassembled WGS sequence"/>
</dbReference>
<dbReference type="EMBL" id="BDGG01000001">
    <property type="protein sequence ID" value="GAU90669.1"/>
    <property type="molecule type" value="Genomic_DNA"/>
</dbReference>
<name>A0A1D1ULR0_RAMVA</name>
<evidence type="ECO:0000313" key="1">
    <source>
        <dbReference type="EMBL" id="GAU90669.1"/>
    </source>
</evidence>
<proteinExistence type="predicted"/>
<gene>
    <name evidence="1" type="primary">RvY_03054</name>
    <name evidence="1" type="synonym">RvY_03054.2</name>
    <name evidence="1" type="ORF">RvY_03054-2</name>
</gene>
<dbReference type="AlphaFoldDB" id="A0A1D1ULR0"/>
<comment type="caution">
    <text evidence="1">The sequence shown here is derived from an EMBL/GenBank/DDBJ whole genome shotgun (WGS) entry which is preliminary data.</text>
</comment>
<accession>A0A1D1ULR0</accession>
<organism evidence="1 2">
    <name type="scientific">Ramazzottius varieornatus</name>
    <name type="common">Water bear</name>
    <name type="synonym">Tardigrade</name>
    <dbReference type="NCBI Taxonomy" id="947166"/>
    <lineage>
        <taxon>Eukaryota</taxon>
        <taxon>Metazoa</taxon>
        <taxon>Ecdysozoa</taxon>
        <taxon>Tardigrada</taxon>
        <taxon>Eutardigrada</taxon>
        <taxon>Parachela</taxon>
        <taxon>Hypsibioidea</taxon>
        <taxon>Ramazzottiidae</taxon>
        <taxon>Ramazzottius</taxon>
    </lineage>
</organism>
<reference evidence="1 2" key="1">
    <citation type="journal article" date="2016" name="Nat. Commun.">
        <title>Extremotolerant tardigrade genome and improved radiotolerance of human cultured cells by tardigrade-unique protein.</title>
        <authorList>
            <person name="Hashimoto T."/>
            <person name="Horikawa D.D."/>
            <person name="Saito Y."/>
            <person name="Kuwahara H."/>
            <person name="Kozuka-Hata H."/>
            <person name="Shin-I T."/>
            <person name="Minakuchi Y."/>
            <person name="Ohishi K."/>
            <person name="Motoyama A."/>
            <person name="Aizu T."/>
            <person name="Enomoto A."/>
            <person name="Kondo K."/>
            <person name="Tanaka S."/>
            <person name="Hara Y."/>
            <person name="Koshikawa S."/>
            <person name="Sagara H."/>
            <person name="Miura T."/>
            <person name="Yokobori S."/>
            <person name="Miyagawa K."/>
            <person name="Suzuki Y."/>
            <person name="Kubo T."/>
            <person name="Oyama M."/>
            <person name="Kohara Y."/>
            <person name="Fujiyama A."/>
            <person name="Arakawa K."/>
            <person name="Katayama T."/>
            <person name="Toyoda A."/>
            <person name="Kunieda T."/>
        </authorList>
    </citation>
    <scope>NUCLEOTIDE SEQUENCE [LARGE SCALE GENOMIC DNA]</scope>
    <source>
        <strain evidence="1 2">YOKOZUNA-1</strain>
    </source>
</reference>